<evidence type="ECO:0000313" key="3">
    <source>
        <dbReference type="EMBL" id="GAI18613.1"/>
    </source>
</evidence>
<dbReference type="GO" id="GO:0004493">
    <property type="term" value="F:methylmalonyl-CoA epimerase activity"/>
    <property type="evidence" value="ECO:0007669"/>
    <property type="project" value="TreeGrafter"/>
</dbReference>
<name>X1LHN7_9ZZZZ</name>
<dbReference type="SUPFAM" id="SSF54593">
    <property type="entry name" value="Glyoxalase/Bleomycin resistance protein/Dihydroxybiphenyl dioxygenase"/>
    <property type="match status" value="1"/>
</dbReference>
<dbReference type="InterPro" id="IPR051785">
    <property type="entry name" value="MMCE/EMCE_epimerase"/>
</dbReference>
<comment type="caution">
    <text evidence="3">The sequence shown here is derived from an EMBL/GenBank/DDBJ whole genome shotgun (WGS) entry which is preliminary data.</text>
</comment>
<dbReference type="GO" id="GO:0046491">
    <property type="term" value="P:L-methylmalonyl-CoA metabolic process"/>
    <property type="evidence" value="ECO:0007669"/>
    <property type="project" value="TreeGrafter"/>
</dbReference>
<dbReference type="PROSITE" id="PS51819">
    <property type="entry name" value="VOC"/>
    <property type="match status" value="1"/>
</dbReference>
<proteinExistence type="predicted"/>
<organism evidence="3">
    <name type="scientific">marine sediment metagenome</name>
    <dbReference type="NCBI Taxonomy" id="412755"/>
    <lineage>
        <taxon>unclassified sequences</taxon>
        <taxon>metagenomes</taxon>
        <taxon>ecological metagenomes</taxon>
    </lineage>
</organism>
<feature type="domain" description="VOC" evidence="2">
    <location>
        <begin position="13"/>
        <end position="155"/>
    </location>
</feature>
<gene>
    <name evidence="3" type="ORF">S06H3_34702</name>
</gene>
<protein>
    <recommendedName>
        <fullName evidence="2">VOC domain-containing protein</fullName>
    </recommendedName>
</protein>
<keyword evidence="1" id="KW-0479">Metal-binding</keyword>
<dbReference type="AlphaFoldDB" id="X1LHN7"/>
<dbReference type="InterPro" id="IPR029068">
    <property type="entry name" value="Glyas_Bleomycin-R_OHBP_Dase"/>
</dbReference>
<dbReference type="PANTHER" id="PTHR43048">
    <property type="entry name" value="METHYLMALONYL-COA EPIMERASE"/>
    <property type="match status" value="1"/>
</dbReference>
<dbReference type="GO" id="GO:0046872">
    <property type="term" value="F:metal ion binding"/>
    <property type="evidence" value="ECO:0007669"/>
    <property type="project" value="UniProtKB-KW"/>
</dbReference>
<accession>X1LHN7</accession>
<evidence type="ECO:0000259" key="2">
    <source>
        <dbReference type="PROSITE" id="PS51819"/>
    </source>
</evidence>
<reference evidence="3" key="1">
    <citation type="journal article" date="2014" name="Front. Microbiol.">
        <title>High frequency of phylogenetically diverse reductive dehalogenase-homologous genes in deep subseafloor sedimentary metagenomes.</title>
        <authorList>
            <person name="Kawai M."/>
            <person name="Futagami T."/>
            <person name="Toyoda A."/>
            <person name="Takaki Y."/>
            <person name="Nishi S."/>
            <person name="Hori S."/>
            <person name="Arai W."/>
            <person name="Tsubouchi T."/>
            <person name="Morono Y."/>
            <person name="Uchiyama I."/>
            <person name="Ito T."/>
            <person name="Fujiyama A."/>
            <person name="Inagaki F."/>
            <person name="Takami H."/>
        </authorList>
    </citation>
    <scope>NUCLEOTIDE SEQUENCE</scope>
    <source>
        <strain evidence="3">Expedition CK06-06</strain>
    </source>
</reference>
<dbReference type="InterPro" id="IPR037523">
    <property type="entry name" value="VOC_core"/>
</dbReference>
<sequence length="171" mass="19283">MAQVSPAKVKVKGINQISIMVKDVQKVAENYWNILGIGPWDIYAWEAPLVYNRTYHGKPAWAREKIALAQVGAVQLELCQPVAGNSIYQDFLTEHGEGLHHLNFLVDDVDETAEILAKEGFPSLQSGRWEPREEKCAYNYIDIKPLRAIWEPVHLGESIGAKPIRYPEDSA</sequence>
<dbReference type="PANTHER" id="PTHR43048:SF3">
    <property type="entry name" value="METHYLMALONYL-COA EPIMERASE, MITOCHONDRIAL"/>
    <property type="match status" value="1"/>
</dbReference>
<dbReference type="EMBL" id="BARV01020859">
    <property type="protein sequence ID" value="GAI18613.1"/>
    <property type="molecule type" value="Genomic_DNA"/>
</dbReference>
<evidence type="ECO:0000256" key="1">
    <source>
        <dbReference type="ARBA" id="ARBA00022723"/>
    </source>
</evidence>
<dbReference type="Pfam" id="PF13669">
    <property type="entry name" value="Glyoxalase_4"/>
    <property type="match status" value="1"/>
</dbReference>
<dbReference type="Gene3D" id="3.10.180.10">
    <property type="entry name" value="2,3-Dihydroxybiphenyl 1,2-Dioxygenase, domain 1"/>
    <property type="match status" value="1"/>
</dbReference>